<evidence type="ECO:0000259" key="4">
    <source>
        <dbReference type="PROSITE" id="PS51891"/>
    </source>
</evidence>
<keyword evidence="2" id="KW-0479">Metal-binding</keyword>
<protein>
    <recommendedName>
        <fullName evidence="4">CENP-V/GFA domain-containing protein</fullName>
    </recommendedName>
</protein>
<dbReference type="GO" id="GO:0046872">
    <property type="term" value="F:metal ion binding"/>
    <property type="evidence" value="ECO:0007669"/>
    <property type="project" value="UniProtKB-KW"/>
</dbReference>
<dbReference type="RefSeq" id="WP_207902738.1">
    <property type="nucleotide sequence ID" value="NZ_SLZR01000012.1"/>
</dbReference>
<comment type="similarity">
    <text evidence="1">Belongs to the Gfa family.</text>
</comment>
<evidence type="ECO:0000256" key="1">
    <source>
        <dbReference type="ARBA" id="ARBA00005495"/>
    </source>
</evidence>
<dbReference type="EMBL" id="SLZR01000012">
    <property type="protein sequence ID" value="TCS39761.1"/>
    <property type="molecule type" value="Genomic_DNA"/>
</dbReference>
<organism evidence="5 6">
    <name type="scientific">Reinekea marinisedimentorum</name>
    <dbReference type="NCBI Taxonomy" id="230495"/>
    <lineage>
        <taxon>Bacteria</taxon>
        <taxon>Pseudomonadati</taxon>
        <taxon>Pseudomonadota</taxon>
        <taxon>Gammaproteobacteria</taxon>
        <taxon>Oceanospirillales</taxon>
        <taxon>Saccharospirillaceae</taxon>
        <taxon>Reinekea</taxon>
    </lineage>
</organism>
<dbReference type="Gene3D" id="2.170.150.70">
    <property type="match status" value="1"/>
</dbReference>
<dbReference type="InterPro" id="IPR006913">
    <property type="entry name" value="CENP-V/GFA"/>
</dbReference>
<keyword evidence="6" id="KW-1185">Reference proteome</keyword>
<dbReference type="Proteomes" id="UP000295793">
    <property type="component" value="Unassembled WGS sequence"/>
</dbReference>
<comment type="caution">
    <text evidence="5">The sequence shown here is derived from an EMBL/GenBank/DDBJ whole genome shotgun (WGS) entry which is preliminary data.</text>
</comment>
<dbReference type="AlphaFoldDB" id="A0A4R3I4E7"/>
<keyword evidence="3" id="KW-0862">Zinc</keyword>
<dbReference type="InterPro" id="IPR052355">
    <property type="entry name" value="CENP-V-like"/>
</dbReference>
<evidence type="ECO:0000313" key="6">
    <source>
        <dbReference type="Proteomes" id="UP000295793"/>
    </source>
</evidence>
<dbReference type="PROSITE" id="PS51891">
    <property type="entry name" value="CENP_V_GFA"/>
    <property type="match status" value="1"/>
</dbReference>
<dbReference type="InterPro" id="IPR011057">
    <property type="entry name" value="Mss4-like_sf"/>
</dbReference>
<proteinExistence type="inferred from homology"/>
<name>A0A4R3I4E7_9GAMM</name>
<accession>A0A4R3I4E7</accession>
<dbReference type="PANTHER" id="PTHR28620">
    <property type="entry name" value="CENTROMERE PROTEIN V"/>
    <property type="match status" value="1"/>
</dbReference>
<evidence type="ECO:0000256" key="2">
    <source>
        <dbReference type="ARBA" id="ARBA00022723"/>
    </source>
</evidence>
<dbReference type="Pfam" id="PF04828">
    <property type="entry name" value="GFA"/>
    <property type="match status" value="1"/>
</dbReference>
<reference evidence="5 6" key="1">
    <citation type="submission" date="2019-03" db="EMBL/GenBank/DDBJ databases">
        <title>Genomic Encyclopedia of Archaeal and Bacterial Type Strains, Phase II (KMG-II): from individual species to whole genera.</title>
        <authorList>
            <person name="Goeker M."/>
        </authorList>
    </citation>
    <scope>NUCLEOTIDE SEQUENCE [LARGE SCALE GENOMIC DNA]</scope>
    <source>
        <strain evidence="5 6">DSM 15388</strain>
    </source>
</reference>
<dbReference type="SUPFAM" id="SSF51316">
    <property type="entry name" value="Mss4-like"/>
    <property type="match status" value="1"/>
</dbReference>
<dbReference type="PANTHER" id="PTHR28620:SF1">
    <property type="entry name" value="CENP-V_GFA DOMAIN-CONTAINING PROTEIN"/>
    <property type="match status" value="1"/>
</dbReference>
<feature type="domain" description="CENP-V/GFA" evidence="4">
    <location>
        <begin position="1"/>
        <end position="115"/>
    </location>
</feature>
<dbReference type="GO" id="GO:0016846">
    <property type="term" value="F:carbon-sulfur lyase activity"/>
    <property type="evidence" value="ECO:0007669"/>
    <property type="project" value="InterPro"/>
</dbReference>
<evidence type="ECO:0000256" key="3">
    <source>
        <dbReference type="ARBA" id="ARBA00022833"/>
    </source>
</evidence>
<evidence type="ECO:0000313" key="5">
    <source>
        <dbReference type="EMBL" id="TCS39761.1"/>
    </source>
</evidence>
<gene>
    <name evidence="5" type="ORF">BCF53_11246</name>
</gene>
<sequence length="118" mass="12940">MKGQCHCGNVKLEIPEVTETGTSCNCSVCSRYGAIWGYFTKADVTLTIGDGGLSSYCYGDKSISFNFCKVCGGLTHYSSTTHGAGERLAVNYRMFGPDVLEQIRIRHFDGAATWKYLD</sequence>